<feature type="chain" id="PRO_5015970335" description="GWxTD domain-containing protein" evidence="1">
    <location>
        <begin position="21"/>
        <end position="490"/>
    </location>
</feature>
<feature type="signal peptide" evidence="1">
    <location>
        <begin position="1"/>
        <end position="20"/>
    </location>
</feature>
<evidence type="ECO:0000256" key="1">
    <source>
        <dbReference type="SAM" id="SignalP"/>
    </source>
</evidence>
<dbReference type="AlphaFoldDB" id="A0A2W2B814"/>
<evidence type="ECO:0000259" key="2">
    <source>
        <dbReference type="Pfam" id="PF20094"/>
    </source>
</evidence>
<organism evidence="3 4">
    <name type="scientific">Taibaiella soli</name>
    <dbReference type="NCBI Taxonomy" id="1649169"/>
    <lineage>
        <taxon>Bacteria</taxon>
        <taxon>Pseudomonadati</taxon>
        <taxon>Bacteroidota</taxon>
        <taxon>Chitinophagia</taxon>
        <taxon>Chitinophagales</taxon>
        <taxon>Chitinophagaceae</taxon>
        <taxon>Taibaiella</taxon>
    </lineage>
</organism>
<dbReference type="Proteomes" id="UP000248745">
    <property type="component" value="Unassembled WGS sequence"/>
</dbReference>
<dbReference type="EMBL" id="QKTW01000018">
    <property type="protein sequence ID" value="PZF72419.1"/>
    <property type="molecule type" value="Genomic_DNA"/>
</dbReference>
<proteinExistence type="predicted"/>
<accession>A0A2W2B814</accession>
<dbReference type="OrthoDB" id="1522692at2"/>
<keyword evidence="4" id="KW-1185">Reference proteome</keyword>
<evidence type="ECO:0000313" key="4">
    <source>
        <dbReference type="Proteomes" id="UP000248745"/>
    </source>
</evidence>
<dbReference type="InterPro" id="IPR030959">
    <property type="entry name" value="GWxTD_dom"/>
</dbReference>
<protein>
    <recommendedName>
        <fullName evidence="2">GWxTD domain-containing protein</fullName>
    </recommendedName>
</protein>
<comment type="caution">
    <text evidence="3">The sequence shown here is derived from an EMBL/GenBank/DDBJ whole genome shotgun (WGS) entry which is preliminary data.</text>
</comment>
<dbReference type="RefSeq" id="WP_110999514.1">
    <property type="nucleotide sequence ID" value="NZ_QKTW01000018.1"/>
</dbReference>
<evidence type="ECO:0000313" key="3">
    <source>
        <dbReference type="EMBL" id="PZF72419.1"/>
    </source>
</evidence>
<gene>
    <name evidence="3" type="ORF">DN068_13790</name>
</gene>
<name>A0A2W2B814_9BACT</name>
<dbReference type="Pfam" id="PF20094">
    <property type="entry name" value="GWxTD_dom"/>
    <property type="match status" value="1"/>
</dbReference>
<sequence>MTRRLWIFLLCVCAAWNAKAVDAVFNYAVFYDFHTTDGKVIDAQLEMYWQINPSSLHYKKNEHGLLISHVQTDVAYKNADGKVLHEEHYTLNTTPVEPARGLSQQIMDFQKAMLPYGRTYIEVKLTEPAFPQNVFVYHDSTEIEAPQNAPLYSTIQLLDTVLHNNQESPFLKNNRQQIPISANFFDENRKVLHFYTELYQIGTTDTSQRPLIQHIYISKKPVDGNNINGLIRKDTVTNPAYLSILDSFKLSTLPTGNYYLNTVLFSSKKEILASKSTFFQLINKEPEDLSAAATAANDSATPLTYINLNKTFVGRYNLPQLKAILKMLLPVSDAAEVRTINDFLKRPDENYIRYYIYNYFSRDNQKNPEKAWDAFADRIREVNKMFGVSNKPGYETDRGYMYLKYGKPNDMVSVPNEPGALPYEIWQYYAVGHQNQPGIILFYQPPSALNDYKLLHSTINGELKNGNWRSILFSNGSSNNSRADQYLNGK</sequence>
<reference evidence="3 4" key="1">
    <citation type="submission" date="2018-06" db="EMBL/GenBank/DDBJ databases">
        <title>Mucibacter soli gen. nov., sp. nov., a new member of the family Chitinophagaceae producing mucin.</title>
        <authorList>
            <person name="Kim M.-K."/>
            <person name="Park S."/>
            <person name="Kim T.-S."/>
            <person name="Joung Y."/>
            <person name="Han J.-H."/>
            <person name="Kim S.B."/>
        </authorList>
    </citation>
    <scope>NUCLEOTIDE SEQUENCE [LARGE SCALE GENOMIC DNA]</scope>
    <source>
        <strain evidence="3 4">R1-15</strain>
    </source>
</reference>
<feature type="domain" description="GWxTD" evidence="2">
    <location>
        <begin position="319"/>
        <end position="455"/>
    </location>
</feature>
<dbReference type="NCBIfam" id="TIGR04514">
    <property type="entry name" value="GWxTD_dom"/>
    <property type="match status" value="1"/>
</dbReference>
<keyword evidence="1" id="KW-0732">Signal</keyword>